<dbReference type="EMBL" id="CAXAMM010012125">
    <property type="protein sequence ID" value="CAK9028062.1"/>
    <property type="molecule type" value="Genomic_DNA"/>
</dbReference>
<proteinExistence type="predicted"/>
<reference evidence="2 3" key="1">
    <citation type="submission" date="2024-02" db="EMBL/GenBank/DDBJ databases">
        <authorList>
            <person name="Chen Y."/>
            <person name="Shah S."/>
            <person name="Dougan E. K."/>
            <person name="Thang M."/>
            <person name="Chan C."/>
        </authorList>
    </citation>
    <scope>NUCLEOTIDE SEQUENCE [LARGE SCALE GENOMIC DNA]</scope>
</reference>
<evidence type="ECO:0000313" key="3">
    <source>
        <dbReference type="Proteomes" id="UP001642464"/>
    </source>
</evidence>
<organism evidence="2 3">
    <name type="scientific">Durusdinium trenchii</name>
    <dbReference type="NCBI Taxonomy" id="1381693"/>
    <lineage>
        <taxon>Eukaryota</taxon>
        <taxon>Sar</taxon>
        <taxon>Alveolata</taxon>
        <taxon>Dinophyceae</taxon>
        <taxon>Suessiales</taxon>
        <taxon>Symbiodiniaceae</taxon>
        <taxon>Durusdinium</taxon>
    </lineage>
</organism>
<dbReference type="Proteomes" id="UP001642464">
    <property type="component" value="Unassembled WGS sequence"/>
</dbReference>
<keyword evidence="3" id="KW-1185">Reference proteome</keyword>
<sequence>MTSANAIVHRHESWVTVEKFDEFLKNLDFRYFLLPNPEKAYLCVRLTKLAGSASRDTSVPTSATLHDAVRQTLSFSEVDEREITFVSTECNIPGSSNIDQVLRQHASVLCKWRESAFAELSRGGQLFSEVIPPEEAVVSATIPFTAREETDDIDIVCASLTFEQIRQTPTFIEALSFVEQHYKNMRTTEDVTISAALAWERPAMIYNIQIVRDDPIGCLQSLLDQLFPRKYQVYISPVRLPRVANGPLLLVREFDRSSDALVIITTSADAVGIHVKSVPRTLSASTKCVTPVGEHRLVMHNYHPIVEDRVYCHTGDILTVAKAEAPVLVGGHHTTNHVDPLPAGASFSQRADFATQTHGWAASDEILACLTLLQQLAPEFLQSFGIQLWRPGLVEFEEGPFGEMHFAPNGLSCLVLLVGSHWALVQVTRRSNRVRISVSGLSQSDAQRVALITCRLLDVAPHRAQLTFDFVLATPHMCGWTLLFRLFAQAEALDYLPDQSYLWSILTPNEQQVINQVQAAAQTHWLAASQDAALRGFAYNMRLQFFIGLALQARHVDAVTAHPIQVSFGPIQADTGSAPSSFEFPRSGLTVPSEPTNRDGFTQTNQDDRILQRLQACIDNPGWLFSDTLDYLLDRMRDRAPHFLFAPPAAWNRINHTIEFYNDYKCDISGFASTLLFLNWDNHWIQCEIHQESWEHSIVICAPEILRTHCQSLAIDIAAKLIPADSVLRTHFVSHNPPMHVCGWTLLFAVFRRFGTIMQTPSPSQLNTLRNSPHAPWHIWIQHHAAAQWGPNIPQELRSFAATRLLQHLFRVDEGRFPLQYAAAGAVESKPKAAGGASVDPLSVNDPWARKSNPSRWEDLVLDKDHPFHDDKGVVLPQLHRLQVTGHDNGVILTTKQHLPDLAKLGTKATLVALLPQLDDASRSALGGSAAGPFEVILHDKAVQQTFKRVMHAVPISGRFAFTLREPACEFSTSEIAELVIELDSRLTSKGEFDSAAASPVSFFKDHIIKHVPTVKEQLTLYGFRHNHHPSASKGDDMLQIVIKVSKSARATLLGLSGTDSILIRDYLNKNTSMIDMTVIPRFWEINQKGLRELLISVQEVVGAAGVMLTRRGLAIRAWAKDVATVRKKILPSDPRLTETNLSVVPRLILDSSGWPAGAAASDIVEAVNKAKFDSLQGQVTGIEKKQSVMETKLDSRFDDISNTLRQLLQMSASRSHEKTGETPPPKMPKMS</sequence>
<comment type="caution">
    <text evidence="2">The sequence shown here is derived from an EMBL/GenBank/DDBJ whole genome shotgun (WGS) entry which is preliminary data.</text>
</comment>
<accession>A0ABP0KMI5</accession>
<gene>
    <name evidence="2" type="ORF">SCF082_LOCUS18195</name>
</gene>
<evidence type="ECO:0000256" key="1">
    <source>
        <dbReference type="SAM" id="MobiDB-lite"/>
    </source>
</evidence>
<feature type="compositionally biased region" description="Pro residues" evidence="1">
    <location>
        <begin position="1223"/>
        <end position="1232"/>
    </location>
</feature>
<name>A0ABP0KMI5_9DINO</name>
<evidence type="ECO:0000313" key="2">
    <source>
        <dbReference type="EMBL" id="CAK9028062.1"/>
    </source>
</evidence>
<protein>
    <submittedName>
        <fullName evidence="2">Uncharacterized protein</fullName>
    </submittedName>
</protein>
<feature type="region of interest" description="Disordered" evidence="1">
    <location>
        <begin position="1210"/>
        <end position="1232"/>
    </location>
</feature>